<protein>
    <submittedName>
        <fullName evidence="6">Zf-MIZ-domain-containing protein</fullName>
    </submittedName>
</protein>
<evidence type="ECO:0000256" key="3">
    <source>
        <dbReference type="ARBA" id="ARBA00022833"/>
    </source>
</evidence>
<accession>A0A2G5BKZ2</accession>
<keyword evidence="2 4" id="KW-0863">Zinc-finger</keyword>
<proteinExistence type="predicted"/>
<evidence type="ECO:0000313" key="7">
    <source>
        <dbReference type="Proteomes" id="UP000242474"/>
    </source>
</evidence>
<dbReference type="STRING" id="763665.A0A2G5BKZ2"/>
<dbReference type="CDD" id="cd16650">
    <property type="entry name" value="SP-RING_PIAS-like"/>
    <property type="match status" value="1"/>
</dbReference>
<dbReference type="EMBL" id="KZ303486">
    <property type="protein sequence ID" value="PIA19676.1"/>
    <property type="molecule type" value="Genomic_DNA"/>
</dbReference>
<gene>
    <name evidence="6" type="ORF">COEREDRAFT_35023</name>
</gene>
<dbReference type="PANTHER" id="PTHR10782:SF4">
    <property type="entry name" value="TONALLI, ISOFORM E"/>
    <property type="match status" value="1"/>
</dbReference>
<evidence type="ECO:0000259" key="5">
    <source>
        <dbReference type="PROSITE" id="PS51044"/>
    </source>
</evidence>
<reference evidence="6 7" key="1">
    <citation type="journal article" date="2015" name="Genome Biol. Evol.">
        <title>Phylogenomic analyses indicate that early fungi evolved digesting cell walls of algal ancestors of land plants.</title>
        <authorList>
            <person name="Chang Y."/>
            <person name="Wang S."/>
            <person name="Sekimoto S."/>
            <person name="Aerts A.L."/>
            <person name="Choi C."/>
            <person name="Clum A."/>
            <person name="LaButti K.M."/>
            <person name="Lindquist E.A."/>
            <person name="Yee Ngan C."/>
            <person name="Ohm R.A."/>
            <person name="Salamov A.A."/>
            <person name="Grigoriev I.V."/>
            <person name="Spatafora J.W."/>
            <person name="Berbee M.L."/>
        </authorList>
    </citation>
    <scope>NUCLEOTIDE SEQUENCE [LARGE SCALE GENOMIC DNA]</scope>
    <source>
        <strain evidence="6 7">NRRL 1564</strain>
    </source>
</reference>
<feature type="non-terminal residue" evidence="6">
    <location>
        <position position="1"/>
    </location>
</feature>
<keyword evidence="1" id="KW-0479">Metal-binding</keyword>
<dbReference type="GO" id="GO:0016925">
    <property type="term" value="P:protein sumoylation"/>
    <property type="evidence" value="ECO:0007669"/>
    <property type="project" value="TreeGrafter"/>
</dbReference>
<dbReference type="Proteomes" id="UP000242474">
    <property type="component" value="Unassembled WGS sequence"/>
</dbReference>
<dbReference type="InterPro" id="IPR004181">
    <property type="entry name" value="Znf_MIZ"/>
</dbReference>
<dbReference type="SUPFAM" id="SSF57850">
    <property type="entry name" value="RING/U-box"/>
    <property type="match status" value="1"/>
</dbReference>
<dbReference type="PROSITE" id="PS51044">
    <property type="entry name" value="ZF_SP_RING"/>
    <property type="match status" value="1"/>
</dbReference>
<name>A0A2G5BKZ2_COERN</name>
<keyword evidence="3" id="KW-0862">Zinc</keyword>
<organism evidence="6 7">
    <name type="scientific">Coemansia reversa (strain ATCC 12441 / NRRL 1564)</name>
    <dbReference type="NCBI Taxonomy" id="763665"/>
    <lineage>
        <taxon>Eukaryota</taxon>
        <taxon>Fungi</taxon>
        <taxon>Fungi incertae sedis</taxon>
        <taxon>Zoopagomycota</taxon>
        <taxon>Kickxellomycotina</taxon>
        <taxon>Kickxellomycetes</taxon>
        <taxon>Kickxellales</taxon>
        <taxon>Kickxellaceae</taxon>
        <taxon>Coemansia</taxon>
    </lineage>
</organism>
<dbReference type="GO" id="GO:0008270">
    <property type="term" value="F:zinc ion binding"/>
    <property type="evidence" value="ECO:0007669"/>
    <property type="project" value="UniProtKB-KW"/>
</dbReference>
<dbReference type="Pfam" id="PF02891">
    <property type="entry name" value="zf-MIZ"/>
    <property type="match status" value="1"/>
</dbReference>
<dbReference type="GO" id="GO:0000785">
    <property type="term" value="C:chromatin"/>
    <property type="evidence" value="ECO:0007669"/>
    <property type="project" value="TreeGrafter"/>
</dbReference>
<feature type="domain" description="SP-RING-type" evidence="5">
    <location>
        <begin position="5"/>
        <end position="91"/>
    </location>
</feature>
<dbReference type="InterPro" id="IPR013083">
    <property type="entry name" value="Znf_RING/FYVE/PHD"/>
</dbReference>
<evidence type="ECO:0000256" key="1">
    <source>
        <dbReference type="ARBA" id="ARBA00022723"/>
    </source>
</evidence>
<dbReference type="GO" id="GO:0061665">
    <property type="term" value="F:SUMO ligase activity"/>
    <property type="evidence" value="ECO:0007669"/>
    <property type="project" value="TreeGrafter"/>
</dbReference>
<evidence type="ECO:0000256" key="4">
    <source>
        <dbReference type="PROSITE-ProRule" id="PRU00452"/>
    </source>
</evidence>
<dbReference type="PANTHER" id="PTHR10782">
    <property type="entry name" value="ZINC FINGER MIZ DOMAIN-CONTAINING PROTEIN"/>
    <property type="match status" value="1"/>
</dbReference>
<sequence>GSAEDDDDVISEGALVNLKCPLGLCRIQIPSRSKNCKHSQCFDCETFLQFYQGKQQWRCPVCSIIIMSWHELIIDGYFDDILKRTSETDEQI</sequence>
<dbReference type="Gene3D" id="3.30.40.10">
    <property type="entry name" value="Zinc/RING finger domain, C3HC4 (zinc finger)"/>
    <property type="match status" value="1"/>
</dbReference>
<keyword evidence="7" id="KW-1185">Reference proteome</keyword>
<evidence type="ECO:0000313" key="6">
    <source>
        <dbReference type="EMBL" id="PIA19676.1"/>
    </source>
</evidence>
<dbReference type="AlphaFoldDB" id="A0A2G5BKZ2"/>
<feature type="non-terminal residue" evidence="6">
    <location>
        <position position="92"/>
    </location>
</feature>
<dbReference type="OrthoDB" id="28127at2759"/>
<evidence type="ECO:0000256" key="2">
    <source>
        <dbReference type="ARBA" id="ARBA00022771"/>
    </source>
</evidence>